<accession>A0A4Z0LVP6</accession>
<name>A0A4Z0LVP6_9GAMM</name>
<dbReference type="Gene3D" id="3.40.50.12780">
    <property type="entry name" value="N-terminal domain of ligase-like"/>
    <property type="match status" value="1"/>
</dbReference>
<dbReference type="GO" id="GO:0016878">
    <property type="term" value="F:acid-thiol ligase activity"/>
    <property type="evidence" value="ECO:0007669"/>
    <property type="project" value="UniProtKB-ARBA"/>
</dbReference>
<dbReference type="InterPro" id="IPR000873">
    <property type="entry name" value="AMP-dep_synth/lig_dom"/>
</dbReference>
<evidence type="ECO:0000259" key="2">
    <source>
        <dbReference type="Pfam" id="PF13193"/>
    </source>
</evidence>
<dbReference type="PANTHER" id="PTHR43767">
    <property type="entry name" value="LONG-CHAIN-FATTY-ACID--COA LIGASE"/>
    <property type="match status" value="1"/>
</dbReference>
<dbReference type="PROSITE" id="PS00455">
    <property type="entry name" value="AMP_BINDING"/>
    <property type="match status" value="1"/>
</dbReference>
<gene>
    <name evidence="3" type="ORF">E4634_18705</name>
</gene>
<dbReference type="OrthoDB" id="9803968at2"/>
<dbReference type="Pfam" id="PF13193">
    <property type="entry name" value="AMP-binding_C"/>
    <property type="match status" value="1"/>
</dbReference>
<dbReference type="SUPFAM" id="SSF56801">
    <property type="entry name" value="Acetyl-CoA synthetase-like"/>
    <property type="match status" value="1"/>
</dbReference>
<sequence>MAHLGGLPCNGMATGRDWPALAIIGTSSVLRISTVTSHYFDRQLAEHPDSLALTDLASTRSWRELDRNVAALAHYLATDANLTPGDHLAMLVGNRVEYMECLLAGLLTGLWVTPVNTHLTAGEIDYIRRDCGAKLVLHDDAHAELLDASVAACNIQRELPPIVEEHAGHSVAPTAPAGGNMLYTSGTTGRPKGVKRAKPDNVEAMIARMCGFGSAFGLTGAGPHLVTGPLYHAAPGLFATYDLLNGATVIIMPRWDCATFFRAVREHRVVTTHLVPTMFVRLLEAREQGAQDIDVSSLRHVLHGAAPISRGVKQRMLDWWGPILTEYWGATESGVVTLADSGEWVSHPGTVGRPIPNFEVYVGDAQGNPVEDAEGLLFCRHRQLASVFHYHEDAEKTRRAHPQPHVLSLGDIGRVDADGFVYLSDRESNMIISGGVNIYPSEIEQALLEHADIADIAVFGIPNDEWGEEVKAVVELRPGLAGDAAIAEDIRRFGRERLAGFKVPRSVDFVERLPRNPTGKVLVRQLKAQYATG</sequence>
<dbReference type="InterPro" id="IPR025110">
    <property type="entry name" value="AMP-bd_C"/>
</dbReference>
<protein>
    <submittedName>
        <fullName evidence="3">Acyl-CoA synthetase</fullName>
    </submittedName>
</protein>
<dbReference type="Proteomes" id="UP000298050">
    <property type="component" value="Unassembled WGS sequence"/>
</dbReference>
<dbReference type="InterPro" id="IPR045851">
    <property type="entry name" value="AMP-bd_C_sf"/>
</dbReference>
<dbReference type="InterPro" id="IPR042099">
    <property type="entry name" value="ANL_N_sf"/>
</dbReference>
<evidence type="ECO:0000259" key="1">
    <source>
        <dbReference type="Pfam" id="PF00501"/>
    </source>
</evidence>
<dbReference type="Gene3D" id="3.30.300.30">
    <property type="match status" value="1"/>
</dbReference>
<organism evidence="3 4">
    <name type="scientific">Mangrovimicrobium sediminis</name>
    <dbReference type="NCBI Taxonomy" id="2562682"/>
    <lineage>
        <taxon>Bacteria</taxon>
        <taxon>Pseudomonadati</taxon>
        <taxon>Pseudomonadota</taxon>
        <taxon>Gammaproteobacteria</taxon>
        <taxon>Cellvibrionales</taxon>
        <taxon>Halieaceae</taxon>
        <taxon>Mangrovimicrobium</taxon>
    </lineage>
</organism>
<comment type="caution">
    <text evidence="3">The sequence shown here is derived from an EMBL/GenBank/DDBJ whole genome shotgun (WGS) entry which is preliminary data.</text>
</comment>
<dbReference type="InterPro" id="IPR050237">
    <property type="entry name" value="ATP-dep_AMP-bd_enzyme"/>
</dbReference>
<dbReference type="InterPro" id="IPR020845">
    <property type="entry name" value="AMP-binding_CS"/>
</dbReference>
<reference evidence="3 4" key="1">
    <citation type="submission" date="2019-04" db="EMBL/GenBank/DDBJ databases">
        <title>Taxonomy of novel Haliea sp. from mangrove soil of West Coast of India.</title>
        <authorList>
            <person name="Verma A."/>
            <person name="Kumar P."/>
            <person name="Krishnamurthi S."/>
        </authorList>
    </citation>
    <scope>NUCLEOTIDE SEQUENCE [LARGE SCALE GENOMIC DNA]</scope>
    <source>
        <strain evidence="3 4">SAOS-164</strain>
    </source>
</reference>
<dbReference type="PANTHER" id="PTHR43767:SF1">
    <property type="entry name" value="NONRIBOSOMAL PEPTIDE SYNTHASE PES1 (EUROFUNG)-RELATED"/>
    <property type="match status" value="1"/>
</dbReference>
<dbReference type="EMBL" id="SRLE01000014">
    <property type="protein sequence ID" value="TGD71304.1"/>
    <property type="molecule type" value="Genomic_DNA"/>
</dbReference>
<keyword evidence="4" id="KW-1185">Reference proteome</keyword>
<dbReference type="Pfam" id="PF00501">
    <property type="entry name" value="AMP-binding"/>
    <property type="match status" value="1"/>
</dbReference>
<feature type="domain" description="AMP-binding enzyme C-terminal" evidence="2">
    <location>
        <begin position="442"/>
        <end position="520"/>
    </location>
</feature>
<dbReference type="AlphaFoldDB" id="A0A4Z0LVP6"/>
<evidence type="ECO:0000313" key="4">
    <source>
        <dbReference type="Proteomes" id="UP000298050"/>
    </source>
</evidence>
<feature type="domain" description="AMP-dependent synthetase/ligase" evidence="1">
    <location>
        <begin position="40"/>
        <end position="386"/>
    </location>
</feature>
<evidence type="ECO:0000313" key="3">
    <source>
        <dbReference type="EMBL" id="TGD71304.1"/>
    </source>
</evidence>
<proteinExistence type="predicted"/>